<dbReference type="STRING" id="538381.GCA_001696535_03584"/>
<dbReference type="AlphaFoldDB" id="A0A285T1N8"/>
<evidence type="ECO:0000313" key="2">
    <source>
        <dbReference type="Proteomes" id="UP000219331"/>
    </source>
</evidence>
<accession>A0A285T1N8</accession>
<sequence length="181" mass="19117">MTDGLVLPGIGGSGEAHWQSLWEAEDGGLARFAPADWDRPELAEWTGALERALSNFSRPPLLIAHSLACLLVAHAAERLSGHVRGAFLVAVPDPDGPAFPTQAASFRDVPARVLPFPALIVASSDDPYGTPEHARRRARDWGAGLVEIGARGHINGASGLGVWREGRRLFDAFAAGARASG</sequence>
<reference evidence="1 2" key="1">
    <citation type="submission" date="2017-08" db="EMBL/GenBank/DDBJ databases">
        <authorList>
            <person name="de Groot N.N."/>
        </authorList>
    </citation>
    <scope>NUCLEOTIDE SEQUENCE [LARGE SCALE GENOMIC DNA]</scope>
    <source>
        <strain evidence="1 2">USBA 352</strain>
    </source>
</reference>
<dbReference type="Gene3D" id="3.40.50.1820">
    <property type="entry name" value="alpha/beta hydrolase"/>
    <property type="match status" value="1"/>
</dbReference>
<gene>
    <name evidence="1" type="ORF">SAMN05421512_10763</name>
</gene>
<dbReference type="SUPFAM" id="SSF53474">
    <property type="entry name" value="alpha/beta-Hydrolases"/>
    <property type="match status" value="1"/>
</dbReference>
<keyword evidence="2" id="KW-1185">Reference proteome</keyword>
<dbReference type="OrthoDB" id="9804993at2"/>
<proteinExistence type="predicted"/>
<name>A0A285T1N8_9HYPH</name>
<evidence type="ECO:0000313" key="1">
    <source>
        <dbReference type="EMBL" id="SOC12975.1"/>
    </source>
</evidence>
<dbReference type="RefSeq" id="WP_097175280.1">
    <property type="nucleotide sequence ID" value="NZ_OBML01000007.1"/>
</dbReference>
<organism evidence="1 2">
    <name type="scientific">Stappia indica</name>
    <dbReference type="NCBI Taxonomy" id="538381"/>
    <lineage>
        <taxon>Bacteria</taxon>
        <taxon>Pseudomonadati</taxon>
        <taxon>Pseudomonadota</taxon>
        <taxon>Alphaproteobacteria</taxon>
        <taxon>Hyphomicrobiales</taxon>
        <taxon>Stappiaceae</taxon>
        <taxon>Stappia</taxon>
    </lineage>
</organism>
<dbReference type="EMBL" id="OBML01000007">
    <property type="protein sequence ID" value="SOC12975.1"/>
    <property type="molecule type" value="Genomic_DNA"/>
</dbReference>
<dbReference type="Pfam" id="PF06821">
    <property type="entry name" value="Ser_hydrolase"/>
    <property type="match status" value="1"/>
</dbReference>
<dbReference type="InterPro" id="IPR010662">
    <property type="entry name" value="RBBP9/YdeN"/>
</dbReference>
<protein>
    <submittedName>
        <fullName evidence="1">Uncharacterized protein</fullName>
    </submittedName>
</protein>
<dbReference type="GO" id="GO:0016787">
    <property type="term" value="F:hydrolase activity"/>
    <property type="evidence" value="ECO:0007669"/>
    <property type="project" value="InterPro"/>
</dbReference>
<dbReference type="Proteomes" id="UP000219331">
    <property type="component" value="Unassembled WGS sequence"/>
</dbReference>
<dbReference type="InterPro" id="IPR029058">
    <property type="entry name" value="AB_hydrolase_fold"/>
</dbReference>